<keyword evidence="1" id="KW-0808">Transferase</keyword>
<organism evidence="2 3">
    <name type="scientific">Microthlaspi erraticum</name>
    <dbReference type="NCBI Taxonomy" id="1685480"/>
    <lineage>
        <taxon>Eukaryota</taxon>
        <taxon>Viridiplantae</taxon>
        <taxon>Streptophyta</taxon>
        <taxon>Embryophyta</taxon>
        <taxon>Tracheophyta</taxon>
        <taxon>Spermatophyta</taxon>
        <taxon>Magnoliopsida</taxon>
        <taxon>eudicotyledons</taxon>
        <taxon>Gunneridae</taxon>
        <taxon>Pentapetalae</taxon>
        <taxon>rosids</taxon>
        <taxon>malvids</taxon>
        <taxon>Brassicales</taxon>
        <taxon>Brassicaceae</taxon>
        <taxon>Coluteocarpeae</taxon>
        <taxon>Microthlaspi</taxon>
    </lineage>
</organism>
<dbReference type="OrthoDB" id="1918628at2759"/>
<dbReference type="Gene3D" id="3.30.559.10">
    <property type="entry name" value="Chloramphenicol acetyltransferase-like domain"/>
    <property type="match status" value="1"/>
</dbReference>
<dbReference type="InterPro" id="IPR023213">
    <property type="entry name" value="CAT-like_dom_sf"/>
</dbReference>
<dbReference type="AlphaFoldDB" id="A0A6D2KUD5"/>
<reference evidence="2" key="1">
    <citation type="submission" date="2020-01" db="EMBL/GenBank/DDBJ databases">
        <authorList>
            <person name="Mishra B."/>
        </authorList>
    </citation>
    <scope>NUCLEOTIDE SEQUENCE [LARGE SCALE GENOMIC DNA]</scope>
</reference>
<dbReference type="Proteomes" id="UP000467841">
    <property type="component" value="Unassembled WGS sequence"/>
</dbReference>
<dbReference type="GO" id="GO:0016740">
    <property type="term" value="F:transferase activity"/>
    <property type="evidence" value="ECO:0007669"/>
    <property type="project" value="UniProtKB-KW"/>
</dbReference>
<proteinExistence type="predicted"/>
<evidence type="ECO:0000313" key="2">
    <source>
        <dbReference type="EMBL" id="CAA7056875.1"/>
    </source>
</evidence>
<dbReference type="PANTHER" id="PTHR31896:SF66">
    <property type="entry name" value="ANTHRANILATE N-HYDROXYCINNAMOYL_BENZOYLTRANSFERASE-LIKE PROTEIN"/>
    <property type="match status" value="1"/>
</dbReference>
<accession>A0A6D2KUD5</accession>
<dbReference type="EMBL" id="CACVBM020001662">
    <property type="protein sequence ID" value="CAA7056875.1"/>
    <property type="molecule type" value="Genomic_DNA"/>
</dbReference>
<comment type="caution">
    <text evidence="2">The sequence shown here is derived from an EMBL/GenBank/DDBJ whole genome shotgun (WGS) entry which is preliminary data.</text>
</comment>
<dbReference type="InterPro" id="IPR051283">
    <property type="entry name" value="Sec_Metabolite_Acyltrans"/>
</dbReference>
<keyword evidence="3" id="KW-1185">Reference proteome</keyword>
<dbReference type="PANTHER" id="PTHR31896">
    <property type="entry name" value="FAMILY REGULATORY PROTEIN, PUTATIVE (AFU_ORTHOLOGUE AFUA_3G14730)-RELATED"/>
    <property type="match status" value="1"/>
</dbReference>
<evidence type="ECO:0000256" key="1">
    <source>
        <dbReference type="ARBA" id="ARBA00022679"/>
    </source>
</evidence>
<gene>
    <name evidence="2" type="ORF">MERR_LOCUS44111</name>
</gene>
<sequence>MADVVVISETIVRPESYDEGSGRVKIHLSPWDLFFLRAEYPQRGLLFPQPDPKTDFIAQLKSSLSVALKIFYPFAGRLVKTDNEDDKTASFFVDCDGSGVKFVHASAKVEM</sequence>
<name>A0A6D2KUD5_9BRAS</name>
<evidence type="ECO:0000313" key="3">
    <source>
        <dbReference type="Proteomes" id="UP000467841"/>
    </source>
</evidence>
<dbReference type="Pfam" id="PF02458">
    <property type="entry name" value="Transferase"/>
    <property type="match status" value="1"/>
</dbReference>
<protein>
    <submittedName>
        <fullName evidence="2">Uncharacterized protein</fullName>
    </submittedName>
</protein>